<protein>
    <submittedName>
        <fullName evidence="1">Uncharacterized protein</fullName>
    </submittedName>
</protein>
<name>A0A2U1F8D5_9PSEU</name>
<dbReference type="Proteomes" id="UP000245639">
    <property type="component" value="Unassembled WGS sequence"/>
</dbReference>
<dbReference type="AlphaFoldDB" id="A0A2U1F8D5"/>
<reference evidence="1 2" key="1">
    <citation type="submission" date="2018-04" db="EMBL/GenBank/DDBJ databases">
        <title>Genomic Encyclopedia of Type Strains, Phase IV (KMG-IV): sequencing the most valuable type-strain genomes for metagenomic binning, comparative biology and taxonomic classification.</title>
        <authorList>
            <person name="Goeker M."/>
        </authorList>
    </citation>
    <scope>NUCLEOTIDE SEQUENCE [LARGE SCALE GENOMIC DNA]</scope>
    <source>
        <strain evidence="1 2">DSM 45771</strain>
    </source>
</reference>
<proteinExistence type="predicted"/>
<keyword evidence="2" id="KW-1185">Reference proteome</keyword>
<gene>
    <name evidence="1" type="ORF">C8D89_10850</name>
</gene>
<comment type="caution">
    <text evidence="1">The sequence shown here is derived from an EMBL/GenBank/DDBJ whole genome shotgun (WGS) entry which is preliminary data.</text>
</comment>
<evidence type="ECO:0000313" key="2">
    <source>
        <dbReference type="Proteomes" id="UP000245639"/>
    </source>
</evidence>
<evidence type="ECO:0000313" key="1">
    <source>
        <dbReference type="EMBL" id="PVZ08457.1"/>
    </source>
</evidence>
<organism evidence="1 2">
    <name type="scientific">Actinomycetospora cinnamomea</name>
    <dbReference type="NCBI Taxonomy" id="663609"/>
    <lineage>
        <taxon>Bacteria</taxon>
        <taxon>Bacillati</taxon>
        <taxon>Actinomycetota</taxon>
        <taxon>Actinomycetes</taxon>
        <taxon>Pseudonocardiales</taxon>
        <taxon>Pseudonocardiaceae</taxon>
        <taxon>Actinomycetospora</taxon>
    </lineage>
</organism>
<accession>A0A2U1F8D5</accession>
<sequence length="48" mass="4965">MLAENGAVLALLRGVFPICSLARDGAVLTVTLPLTEAWSWDAAALLGP</sequence>
<dbReference type="EMBL" id="QEKW01000008">
    <property type="protein sequence ID" value="PVZ08457.1"/>
    <property type="molecule type" value="Genomic_DNA"/>
</dbReference>
<dbReference type="RefSeq" id="WP_165825745.1">
    <property type="nucleotide sequence ID" value="NZ_QEKW01000008.1"/>
</dbReference>